<protein>
    <submittedName>
        <fullName evidence="7">Uncharacterized protein</fullName>
    </submittedName>
</protein>
<evidence type="ECO:0000256" key="3">
    <source>
        <dbReference type="ARBA" id="ARBA00023027"/>
    </source>
</evidence>
<dbReference type="SUPFAM" id="SSF51735">
    <property type="entry name" value="NAD(P)-binding Rossmann-fold domains"/>
    <property type="match status" value="1"/>
</dbReference>
<evidence type="ECO:0000256" key="4">
    <source>
        <dbReference type="RuleBase" id="RU003719"/>
    </source>
</evidence>
<evidence type="ECO:0000259" key="5">
    <source>
        <dbReference type="Pfam" id="PF00389"/>
    </source>
</evidence>
<evidence type="ECO:0000259" key="6">
    <source>
        <dbReference type="Pfam" id="PF02826"/>
    </source>
</evidence>
<reference evidence="7 8" key="1">
    <citation type="journal article" date="2020" name="ISME J.">
        <title>Uncovering the hidden diversity of litter-decomposition mechanisms in mushroom-forming fungi.</title>
        <authorList>
            <person name="Floudas D."/>
            <person name="Bentzer J."/>
            <person name="Ahren D."/>
            <person name="Johansson T."/>
            <person name="Persson P."/>
            <person name="Tunlid A."/>
        </authorList>
    </citation>
    <scope>NUCLEOTIDE SEQUENCE [LARGE SCALE GENOMIC DNA]</scope>
    <source>
        <strain evidence="7 8">CBS 406.79</strain>
    </source>
</reference>
<accession>A0A8H5M3V5</accession>
<proteinExistence type="inferred from homology"/>
<sequence>MAFPDFAKPKALFVNAPHRVPDEDLIKLNELVDAYVIQQDRHDVLAERIRRAVAENGPFIAYVQFTDWWNLPEPWPLDEKLLSPLVDTGCKMFTCPGAGYDWADVEYLTSKGCYFANTPKSPALRTADSTAMMILQALRGSSEREADARAGRWYDSTKPLAKDARSSVLGILGLGTIGKLVSEHMQHFGMKVIYHNRTRLPPEEENGAEYVSFDQLLALSDVISLHCPLNESTRHLFNEQVFENMKDGMIIVNTARGAVIDEDALVKALDSGKVLRAALDVFEFEPRIHSGLVSSPHTTLYPHCAVANETFLRDQRLEVLLNLKTFIETGKPVNAVNVLI</sequence>
<feature type="domain" description="D-isomer specific 2-hydroxyacid dehydrogenase NAD-binding" evidence="6">
    <location>
        <begin position="132"/>
        <end position="305"/>
    </location>
</feature>
<feature type="domain" description="D-isomer specific 2-hydroxyacid dehydrogenase catalytic" evidence="5">
    <location>
        <begin position="76"/>
        <end position="337"/>
    </location>
</feature>
<dbReference type="PANTHER" id="PTHR10996">
    <property type="entry name" value="2-HYDROXYACID DEHYDROGENASE-RELATED"/>
    <property type="match status" value="1"/>
</dbReference>
<dbReference type="InterPro" id="IPR006139">
    <property type="entry name" value="D-isomer_2_OHA_DH_cat_dom"/>
</dbReference>
<evidence type="ECO:0000313" key="7">
    <source>
        <dbReference type="EMBL" id="KAF5380255.1"/>
    </source>
</evidence>
<dbReference type="CDD" id="cd12168">
    <property type="entry name" value="Mand_dh_like"/>
    <property type="match status" value="1"/>
</dbReference>
<dbReference type="Proteomes" id="UP000518752">
    <property type="component" value="Unassembled WGS sequence"/>
</dbReference>
<dbReference type="PROSITE" id="PS00671">
    <property type="entry name" value="D_2_HYDROXYACID_DH_3"/>
    <property type="match status" value="1"/>
</dbReference>
<evidence type="ECO:0000313" key="8">
    <source>
        <dbReference type="Proteomes" id="UP000518752"/>
    </source>
</evidence>
<dbReference type="InterPro" id="IPR029753">
    <property type="entry name" value="D-isomer_DH_CS"/>
</dbReference>
<keyword evidence="8" id="KW-1185">Reference proteome</keyword>
<name>A0A8H5M3V5_9AGAR</name>
<dbReference type="FunFam" id="3.40.50.720:FF:000203">
    <property type="entry name" value="D-3-phosphoglycerate dehydrogenase (SerA)"/>
    <property type="match status" value="1"/>
</dbReference>
<dbReference type="EMBL" id="JAACJN010000065">
    <property type="protein sequence ID" value="KAF5380255.1"/>
    <property type="molecule type" value="Genomic_DNA"/>
</dbReference>
<dbReference type="Pfam" id="PF00389">
    <property type="entry name" value="2-Hacid_dh"/>
    <property type="match status" value="1"/>
</dbReference>
<dbReference type="GO" id="GO:0030267">
    <property type="term" value="F:glyoxylate reductase (NADPH) activity"/>
    <property type="evidence" value="ECO:0007669"/>
    <property type="project" value="TreeGrafter"/>
</dbReference>
<dbReference type="PANTHER" id="PTHR10996:SF129">
    <property type="entry name" value="2-HYDROXYACID DEHYDROGENASE C1773.17C-RELATED"/>
    <property type="match status" value="1"/>
</dbReference>
<gene>
    <name evidence="7" type="ORF">D9757_008196</name>
</gene>
<keyword evidence="2 4" id="KW-0560">Oxidoreductase</keyword>
<keyword evidence="3" id="KW-0520">NAD</keyword>
<organism evidence="7 8">
    <name type="scientific">Collybiopsis confluens</name>
    <dbReference type="NCBI Taxonomy" id="2823264"/>
    <lineage>
        <taxon>Eukaryota</taxon>
        <taxon>Fungi</taxon>
        <taxon>Dikarya</taxon>
        <taxon>Basidiomycota</taxon>
        <taxon>Agaricomycotina</taxon>
        <taxon>Agaricomycetes</taxon>
        <taxon>Agaricomycetidae</taxon>
        <taxon>Agaricales</taxon>
        <taxon>Marasmiineae</taxon>
        <taxon>Omphalotaceae</taxon>
        <taxon>Collybiopsis</taxon>
    </lineage>
</organism>
<dbReference type="OrthoDB" id="298012at2759"/>
<dbReference type="GO" id="GO:0051287">
    <property type="term" value="F:NAD binding"/>
    <property type="evidence" value="ECO:0007669"/>
    <property type="project" value="InterPro"/>
</dbReference>
<comment type="caution">
    <text evidence="7">The sequence shown here is derived from an EMBL/GenBank/DDBJ whole genome shotgun (WGS) entry which is preliminary data.</text>
</comment>
<dbReference type="Pfam" id="PF02826">
    <property type="entry name" value="2-Hacid_dh_C"/>
    <property type="match status" value="1"/>
</dbReference>
<dbReference type="InterPro" id="IPR006140">
    <property type="entry name" value="D-isomer_DH_NAD-bd"/>
</dbReference>
<evidence type="ECO:0000256" key="1">
    <source>
        <dbReference type="ARBA" id="ARBA00005854"/>
    </source>
</evidence>
<comment type="similarity">
    <text evidence="1 4">Belongs to the D-isomer specific 2-hydroxyacid dehydrogenase family.</text>
</comment>
<dbReference type="PROSITE" id="PS00670">
    <property type="entry name" value="D_2_HYDROXYACID_DH_2"/>
    <property type="match status" value="1"/>
</dbReference>
<dbReference type="Gene3D" id="3.40.50.720">
    <property type="entry name" value="NAD(P)-binding Rossmann-like Domain"/>
    <property type="match status" value="2"/>
</dbReference>
<dbReference type="AlphaFoldDB" id="A0A8H5M3V5"/>
<dbReference type="GO" id="GO:0016618">
    <property type="term" value="F:hydroxypyruvate reductase [NAD(P)H] activity"/>
    <property type="evidence" value="ECO:0007669"/>
    <property type="project" value="TreeGrafter"/>
</dbReference>
<dbReference type="SUPFAM" id="SSF52283">
    <property type="entry name" value="Formate/glycerate dehydrogenase catalytic domain-like"/>
    <property type="match status" value="1"/>
</dbReference>
<dbReference type="InterPro" id="IPR036291">
    <property type="entry name" value="NAD(P)-bd_dom_sf"/>
</dbReference>
<dbReference type="InterPro" id="IPR050223">
    <property type="entry name" value="D-isomer_2-hydroxyacid_DH"/>
</dbReference>
<dbReference type="GO" id="GO:0005829">
    <property type="term" value="C:cytosol"/>
    <property type="evidence" value="ECO:0007669"/>
    <property type="project" value="TreeGrafter"/>
</dbReference>
<evidence type="ECO:0000256" key="2">
    <source>
        <dbReference type="ARBA" id="ARBA00023002"/>
    </source>
</evidence>